<name>A0ABZ2NHJ9_9BACI</name>
<protein>
    <submittedName>
        <fullName evidence="1">Uncharacterized protein</fullName>
    </submittedName>
</protein>
<dbReference type="EMBL" id="CP147407">
    <property type="protein sequence ID" value="WXB97271.1"/>
    <property type="molecule type" value="Genomic_DNA"/>
</dbReference>
<evidence type="ECO:0000313" key="2">
    <source>
        <dbReference type="Proteomes" id="UP001377337"/>
    </source>
</evidence>
<proteinExistence type="predicted"/>
<accession>A0ABZ2NHJ9</accession>
<dbReference type="RefSeq" id="WP_338779547.1">
    <property type="nucleotide sequence ID" value="NZ_CP147407.1"/>
</dbReference>
<dbReference type="Proteomes" id="UP001377337">
    <property type="component" value="Chromosome"/>
</dbReference>
<keyword evidence="2" id="KW-1185">Reference proteome</keyword>
<gene>
    <name evidence="1" type="ORF">WCV65_01825</name>
</gene>
<organism evidence="1 2">
    <name type="scientific">Metabacillus sediminis</name>
    <dbReference type="NCBI Taxonomy" id="3117746"/>
    <lineage>
        <taxon>Bacteria</taxon>
        <taxon>Bacillati</taxon>
        <taxon>Bacillota</taxon>
        <taxon>Bacilli</taxon>
        <taxon>Bacillales</taxon>
        <taxon>Bacillaceae</taxon>
        <taxon>Metabacillus</taxon>
    </lineage>
</organism>
<evidence type="ECO:0000313" key="1">
    <source>
        <dbReference type="EMBL" id="WXB97271.1"/>
    </source>
</evidence>
<sequence>MAKLLNVQSKLEGQGVFVVENATTLKSGAYGLQVNGKIEVANLAEGNTFIIRADGEEVLAVNTNDVHSFQFVTQRRMDSEEVVIAYEGTADVVLNLEV</sequence>
<reference evidence="1 2" key="1">
    <citation type="submission" date="2024-02" db="EMBL/GenBank/DDBJ databases">
        <title>Seven novel Bacillus-like species.</title>
        <authorList>
            <person name="Liu G."/>
        </authorList>
    </citation>
    <scope>NUCLEOTIDE SEQUENCE [LARGE SCALE GENOMIC DNA]</scope>
    <source>
        <strain evidence="1 2">FJAT-52054</strain>
    </source>
</reference>